<proteinExistence type="predicted"/>
<name>A0A0D8B8P7_9ACTN</name>
<dbReference type="AlphaFoldDB" id="A0A0D8B8P7"/>
<sequence length="53" mass="5442" precursor="true">MPTRSPTAKPVTPAPSSATAPAISWPSTIGTCEGMPGTSPFMKEMSVWHSPAA</sequence>
<dbReference type="EMBL" id="JYFN01000056">
    <property type="protein sequence ID" value="KJE20576.1"/>
    <property type="molecule type" value="Genomic_DNA"/>
</dbReference>
<comment type="caution">
    <text evidence="2">The sequence shown here is derived from an EMBL/GenBank/DDBJ whole genome shotgun (WGS) entry which is preliminary data.</text>
</comment>
<feature type="region of interest" description="Disordered" evidence="1">
    <location>
        <begin position="1"/>
        <end position="38"/>
    </location>
</feature>
<keyword evidence="3" id="KW-1185">Reference proteome</keyword>
<dbReference type="PATRIC" id="fig|1502723.3.peg.5281"/>
<evidence type="ECO:0000313" key="2">
    <source>
        <dbReference type="EMBL" id="KJE20576.1"/>
    </source>
</evidence>
<evidence type="ECO:0000313" key="3">
    <source>
        <dbReference type="Proteomes" id="UP000032545"/>
    </source>
</evidence>
<dbReference type="Proteomes" id="UP000032545">
    <property type="component" value="Unassembled WGS sequence"/>
</dbReference>
<reference evidence="3" key="1">
    <citation type="submission" date="2015-02" db="EMBL/GenBank/DDBJ databases">
        <title>Draft Genome of Frankia sp. CpI1-S.</title>
        <authorList>
            <person name="Oshone R.T."/>
            <person name="Ngom M."/>
            <person name="Ghodhbane-Gtari F."/>
            <person name="Gtari M."/>
            <person name="Morris K."/>
            <person name="Thomas K."/>
            <person name="Sen A."/>
            <person name="Tisa L.S."/>
        </authorList>
    </citation>
    <scope>NUCLEOTIDE SEQUENCE [LARGE SCALE GENOMIC DNA]</scope>
    <source>
        <strain evidence="3">CpI1-S</strain>
    </source>
</reference>
<accession>A0A0D8B8P7</accession>
<reference evidence="2 3" key="2">
    <citation type="journal article" date="2016" name="Genome Announc.">
        <title>Permanent Draft Genome Sequences for Two Variants of Frankia sp. Strain CpI1, the First Frankia Strain Isolated from Root Nodules of Comptonia peregrina.</title>
        <authorList>
            <person name="Oshone R."/>
            <person name="Hurst S.G.IV."/>
            <person name="Abebe-Akele F."/>
            <person name="Simpson S."/>
            <person name="Morris K."/>
            <person name="Thomas W.K."/>
            <person name="Tisa L.S."/>
        </authorList>
    </citation>
    <scope>NUCLEOTIDE SEQUENCE [LARGE SCALE GENOMIC DNA]</scope>
    <source>
        <strain evidence="3">CpI1-S</strain>
    </source>
</reference>
<organism evidence="2 3">
    <name type="scientific">Frankia torreyi</name>
    <dbReference type="NCBI Taxonomy" id="1856"/>
    <lineage>
        <taxon>Bacteria</taxon>
        <taxon>Bacillati</taxon>
        <taxon>Actinomycetota</taxon>
        <taxon>Actinomycetes</taxon>
        <taxon>Frankiales</taxon>
        <taxon>Frankiaceae</taxon>
        <taxon>Frankia</taxon>
    </lineage>
</organism>
<evidence type="ECO:0000256" key="1">
    <source>
        <dbReference type="SAM" id="MobiDB-lite"/>
    </source>
</evidence>
<gene>
    <name evidence="2" type="ORF">FF36_05081</name>
</gene>
<feature type="compositionally biased region" description="Low complexity" evidence="1">
    <location>
        <begin position="1"/>
        <end position="28"/>
    </location>
</feature>
<protein>
    <submittedName>
        <fullName evidence="2">Uncharacterized protein</fullName>
    </submittedName>
</protein>